<keyword evidence="1" id="KW-0472">Membrane</keyword>
<feature type="transmembrane region" description="Helical" evidence="1">
    <location>
        <begin position="12"/>
        <end position="33"/>
    </location>
</feature>
<organism evidence="3 4">
    <name type="scientific">Corynebacterium qintianiae</name>
    <dbReference type="NCBI Taxonomy" id="2709392"/>
    <lineage>
        <taxon>Bacteria</taxon>
        <taxon>Bacillati</taxon>
        <taxon>Actinomycetota</taxon>
        <taxon>Actinomycetes</taxon>
        <taxon>Mycobacteriales</taxon>
        <taxon>Corynebacteriaceae</taxon>
        <taxon>Corynebacterium</taxon>
    </lineage>
</organism>
<dbReference type="PANTHER" id="PTHR35797">
    <property type="entry name" value="PROTEASE-RELATED"/>
    <property type="match status" value="1"/>
</dbReference>
<sequence length="262" mass="27737">MQPPKSANYSMAAVFAVAVLIAITAVCAVFLLFDAVIPNWFVIVARWIPALVAAAVLLAFRKRGLFTWFRLRTSWRTALVGSLVAVCALLIAYAIAAGSVMLGGIGEPQPSGFYLQAILLIVPYALIFSLSTLGEEAAWRGFLHSCLSSLGFWGFASAISCLWVIWHIPLHATMVAQGTLPADAAITSTLTLFPLGLFLSAVSHRYGSAWPAVVAHAVPLTALNLIAFPTGPSPVDYWVIAGASCVTLLVATLVLAPRAAAE</sequence>
<gene>
    <name evidence="3" type="ORF">G7Y29_04465</name>
</gene>
<feature type="transmembrane region" description="Helical" evidence="1">
    <location>
        <begin position="180"/>
        <end position="202"/>
    </location>
</feature>
<dbReference type="KEGG" id="cqn:G7Y29_04465"/>
<dbReference type="RefSeq" id="WP_144742037.1">
    <property type="nucleotide sequence ID" value="NZ_CP064955.1"/>
</dbReference>
<reference evidence="3 4" key="1">
    <citation type="submission" date="2020-11" db="EMBL/GenBank/DDBJ databases">
        <title>Corynebacterium sp. MC1420.</title>
        <authorList>
            <person name="Zhou J."/>
        </authorList>
    </citation>
    <scope>NUCLEOTIDE SEQUENCE [LARGE SCALE GENOMIC DNA]</scope>
    <source>
        <strain evidence="3 4">MC1420</strain>
    </source>
</reference>
<accession>A0A7T0KPE6</accession>
<evidence type="ECO:0000259" key="2">
    <source>
        <dbReference type="Pfam" id="PF02517"/>
    </source>
</evidence>
<feature type="transmembrane region" description="Helical" evidence="1">
    <location>
        <begin position="146"/>
        <end position="168"/>
    </location>
</feature>
<dbReference type="GO" id="GO:0006508">
    <property type="term" value="P:proteolysis"/>
    <property type="evidence" value="ECO:0007669"/>
    <property type="project" value="UniProtKB-KW"/>
</dbReference>
<keyword evidence="3" id="KW-0482">Metalloprotease</keyword>
<keyword evidence="1" id="KW-0812">Transmembrane</keyword>
<keyword evidence="1" id="KW-1133">Transmembrane helix</keyword>
<feature type="transmembrane region" description="Helical" evidence="1">
    <location>
        <begin position="80"/>
        <end position="101"/>
    </location>
</feature>
<dbReference type="GO" id="GO:0008237">
    <property type="term" value="F:metallopeptidase activity"/>
    <property type="evidence" value="ECO:0007669"/>
    <property type="project" value="UniProtKB-KW"/>
</dbReference>
<dbReference type="Proteomes" id="UP000594586">
    <property type="component" value="Chromosome"/>
</dbReference>
<dbReference type="InterPro" id="IPR003675">
    <property type="entry name" value="Rce1/LyrA-like_dom"/>
</dbReference>
<evidence type="ECO:0000313" key="3">
    <source>
        <dbReference type="EMBL" id="QPK84039.1"/>
    </source>
</evidence>
<feature type="domain" description="CAAX prenyl protease 2/Lysostaphin resistance protein A-like" evidence="2">
    <location>
        <begin position="121"/>
        <end position="218"/>
    </location>
</feature>
<proteinExistence type="predicted"/>
<feature type="transmembrane region" description="Helical" evidence="1">
    <location>
        <begin position="209"/>
        <end position="231"/>
    </location>
</feature>
<keyword evidence="3" id="KW-0645">Protease</keyword>
<dbReference type="EMBL" id="CP064955">
    <property type="protein sequence ID" value="QPK84039.1"/>
    <property type="molecule type" value="Genomic_DNA"/>
</dbReference>
<evidence type="ECO:0000256" key="1">
    <source>
        <dbReference type="SAM" id="Phobius"/>
    </source>
</evidence>
<dbReference type="InterPro" id="IPR042150">
    <property type="entry name" value="MmRce1-like"/>
</dbReference>
<evidence type="ECO:0000313" key="4">
    <source>
        <dbReference type="Proteomes" id="UP000594586"/>
    </source>
</evidence>
<feature type="transmembrane region" description="Helical" evidence="1">
    <location>
        <begin position="39"/>
        <end position="60"/>
    </location>
</feature>
<dbReference type="GO" id="GO:0080120">
    <property type="term" value="P:CAAX-box protein maturation"/>
    <property type="evidence" value="ECO:0007669"/>
    <property type="project" value="UniProtKB-ARBA"/>
</dbReference>
<keyword evidence="3" id="KW-0378">Hydrolase</keyword>
<keyword evidence="4" id="KW-1185">Reference proteome</keyword>
<feature type="transmembrane region" description="Helical" evidence="1">
    <location>
        <begin position="237"/>
        <end position="256"/>
    </location>
</feature>
<dbReference type="AlphaFoldDB" id="A0A7T0KPE6"/>
<name>A0A7T0KPE6_9CORY</name>
<dbReference type="GO" id="GO:0004175">
    <property type="term" value="F:endopeptidase activity"/>
    <property type="evidence" value="ECO:0007669"/>
    <property type="project" value="UniProtKB-ARBA"/>
</dbReference>
<dbReference type="Pfam" id="PF02517">
    <property type="entry name" value="Rce1-like"/>
    <property type="match status" value="1"/>
</dbReference>
<protein>
    <submittedName>
        <fullName evidence="3">CPBP family intramembrane metalloprotease</fullName>
    </submittedName>
</protein>
<dbReference type="PANTHER" id="PTHR35797:SF1">
    <property type="entry name" value="PROTEASE"/>
    <property type="match status" value="1"/>
</dbReference>
<feature type="transmembrane region" description="Helical" evidence="1">
    <location>
        <begin position="113"/>
        <end position="134"/>
    </location>
</feature>